<reference evidence="2" key="1">
    <citation type="journal article" date="2019" name="Gigascience">
        <title>De novo genome assembly of the endangered Acer yangbiense, a plant species with extremely small populations endemic to Yunnan Province, China.</title>
        <authorList>
            <person name="Yang J."/>
            <person name="Wariss H.M."/>
            <person name="Tao L."/>
            <person name="Zhang R."/>
            <person name="Yun Q."/>
            <person name="Hollingsworth P."/>
            <person name="Dao Z."/>
            <person name="Luo G."/>
            <person name="Guo H."/>
            <person name="Ma Y."/>
            <person name="Sun W."/>
        </authorList>
    </citation>
    <scope>NUCLEOTIDE SEQUENCE [LARGE SCALE GENOMIC DNA]</scope>
    <source>
        <strain evidence="2">cv. Malutang</strain>
    </source>
</reference>
<protein>
    <recommendedName>
        <fullName evidence="3">hAT-like transposase RNase-H fold domain-containing protein</fullName>
    </recommendedName>
</protein>
<dbReference type="OrthoDB" id="1937726at2759"/>
<accession>A0A5C7H8K6</accession>
<dbReference type="EMBL" id="VAHF01000010">
    <property type="protein sequence ID" value="TXG53358.1"/>
    <property type="molecule type" value="Genomic_DNA"/>
</dbReference>
<comment type="caution">
    <text evidence="1">The sequence shown here is derived from an EMBL/GenBank/DDBJ whole genome shotgun (WGS) entry which is preliminary data.</text>
</comment>
<dbReference type="InterPro" id="IPR052035">
    <property type="entry name" value="ZnF_BED_domain_contain"/>
</dbReference>
<keyword evidence="2" id="KW-1185">Reference proteome</keyword>
<proteinExistence type="predicted"/>
<dbReference type="InterPro" id="IPR012337">
    <property type="entry name" value="RNaseH-like_sf"/>
</dbReference>
<organism evidence="1 2">
    <name type="scientific">Acer yangbiense</name>
    <dbReference type="NCBI Taxonomy" id="1000413"/>
    <lineage>
        <taxon>Eukaryota</taxon>
        <taxon>Viridiplantae</taxon>
        <taxon>Streptophyta</taxon>
        <taxon>Embryophyta</taxon>
        <taxon>Tracheophyta</taxon>
        <taxon>Spermatophyta</taxon>
        <taxon>Magnoliopsida</taxon>
        <taxon>eudicotyledons</taxon>
        <taxon>Gunneridae</taxon>
        <taxon>Pentapetalae</taxon>
        <taxon>rosids</taxon>
        <taxon>malvids</taxon>
        <taxon>Sapindales</taxon>
        <taxon>Sapindaceae</taxon>
        <taxon>Hippocastanoideae</taxon>
        <taxon>Acereae</taxon>
        <taxon>Acer</taxon>
    </lineage>
</organism>
<dbReference type="SUPFAM" id="SSF53098">
    <property type="entry name" value="Ribonuclease H-like"/>
    <property type="match status" value="1"/>
</dbReference>
<gene>
    <name evidence="1" type="ORF">EZV62_022527</name>
</gene>
<sequence length="308" mass="35441">MMMLDENTSRIALTTDMWTSNQKKGYMVVTTHLIDNTWKLRSRILRFIYVPSPHNAITLADELWKCLLDWNVDGKLSALTIDNCTANDAMIKNYLLPKFSTGSLLLGGKLFHMRCSAHILNLIVKNGLDVIGDELKKLEKRWNSTYMMLEVALVYKEVFIHLQQRDNQYKNLSSESQWELAKRLRYKMDLIDYFFPRMYGIDCELETQRIFELCIDLASEYQAKEKGGLGEDIGESGVGSGFTSSSSSSSMWDVKSFESYKRKHGHQSFIGLDWDPMCNSFSDNCQAGMSSLLSLELEKYLYHYLAIA</sequence>
<dbReference type="PANTHER" id="PTHR46481">
    <property type="entry name" value="ZINC FINGER BED DOMAIN-CONTAINING PROTEIN 4"/>
    <property type="match status" value="1"/>
</dbReference>
<name>A0A5C7H8K6_9ROSI</name>
<dbReference type="Proteomes" id="UP000323000">
    <property type="component" value="Chromosome 10"/>
</dbReference>
<dbReference type="PANTHER" id="PTHR46481:SF11">
    <property type="entry name" value="ZINC FINGER BED DOMAIN-CONTAINING PROTEIN RICESLEEPER 2-LIKE"/>
    <property type="match status" value="1"/>
</dbReference>
<evidence type="ECO:0000313" key="1">
    <source>
        <dbReference type="EMBL" id="TXG53358.1"/>
    </source>
</evidence>
<dbReference type="AlphaFoldDB" id="A0A5C7H8K6"/>
<evidence type="ECO:0000313" key="2">
    <source>
        <dbReference type="Proteomes" id="UP000323000"/>
    </source>
</evidence>
<evidence type="ECO:0008006" key="3">
    <source>
        <dbReference type="Google" id="ProtNLM"/>
    </source>
</evidence>